<evidence type="ECO:0000313" key="3">
    <source>
        <dbReference type="Proteomes" id="UP000824200"/>
    </source>
</evidence>
<evidence type="ECO:0000313" key="2">
    <source>
        <dbReference type="EMBL" id="HIR66088.1"/>
    </source>
</evidence>
<dbReference type="AlphaFoldDB" id="A0A9D1E404"/>
<keyword evidence="1" id="KW-1133">Transmembrane helix</keyword>
<dbReference type="EMBL" id="DVHL01000036">
    <property type="protein sequence ID" value="HIR66088.1"/>
    <property type="molecule type" value="Genomic_DNA"/>
</dbReference>
<sequence length="168" mass="18340">MIVANTVLCAGEIWALVPVIFIAIVVVAVAVAVPALKKLVNSQNVQNVVDKADRVIQEIAPKYNRTTRKANSGRTSGATDVKKTQSTITFPTDHTHAGQEVEHYEKIVGSLGEVSDEGCDELEGVRLIAHDLAYDGEESNRDYTEVAKIVVLGDVINNPRFKKPFGRR</sequence>
<reference evidence="2" key="1">
    <citation type="submission" date="2020-10" db="EMBL/GenBank/DDBJ databases">
        <authorList>
            <person name="Gilroy R."/>
        </authorList>
    </citation>
    <scope>NUCLEOTIDE SEQUENCE</scope>
    <source>
        <strain evidence="2">CHK121-14286</strain>
    </source>
</reference>
<organism evidence="2 3">
    <name type="scientific">Candidatus Fimimonas gallinarum</name>
    <dbReference type="NCBI Taxonomy" id="2840821"/>
    <lineage>
        <taxon>Bacteria</taxon>
        <taxon>Pseudomonadati</taxon>
        <taxon>Myxococcota</taxon>
        <taxon>Myxococcia</taxon>
        <taxon>Myxococcales</taxon>
        <taxon>Cystobacterineae</taxon>
        <taxon>Myxococcaceae</taxon>
        <taxon>Myxococcaceae incertae sedis</taxon>
        <taxon>Candidatus Fimimonas</taxon>
    </lineage>
</organism>
<proteinExistence type="predicted"/>
<accession>A0A9D1E404</accession>
<reference evidence="2" key="2">
    <citation type="journal article" date="2021" name="PeerJ">
        <title>Extensive microbial diversity within the chicken gut microbiome revealed by metagenomics and culture.</title>
        <authorList>
            <person name="Gilroy R."/>
            <person name="Ravi A."/>
            <person name="Getino M."/>
            <person name="Pursley I."/>
            <person name="Horton D.L."/>
            <person name="Alikhan N.F."/>
            <person name="Baker D."/>
            <person name="Gharbi K."/>
            <person name="Hall N."/>
            <person name="Watson M."/>
            <person name="Adriaenssens E.M."/>
            <person name="Foster-Nyarko E."/>
            <person name="Jarju S."/>
            <person name="Secka A."/>
            <person name="Antonio M."/>
            <person name="Oren A."/>
            <person name="Chaudhuri R.R."/>
            <person name="La Ragione R."/>
            <person name="Hildebrand F."/>
            <person name="Pallen M.J."/>
        </authorList>
    </citation>
    <scope>NUCLEOTIDE SEQUENCE</scope>
    <source>
        <strain evidence="2">CHK121-14286</strain>
    </source>
</reference>
<keyword evidence="1" id="KW-0812">Transmembrane</keyword>
<protein>
    <submittedName>
        <fullName evidence="2">Uncharacterized protein</fullName>
    </submittedName>
</protein>
<keyword evidence="1" id="KW-0472">Membrane</keyword>
<name>A0A9D1E404_9BACT</name>
<dbReference type="Proteomes" id="UP000824200">
    <property type="component" value="Unassembled WGS sequence"/>
</dbReference>
<feature type="transmembrane region" description="Helical" evidence="1">
    <location>
        <begin position="13"/>
        <end position="36"/>
    </location>
</feature>
<gene>
    <name evidence="2" type="ORF">IAC95_04345</name>
</gene>
<evidence type="ECO:0000256" key="1">
    <source>
        <dbReference type="SAM" id="Phobius"/>
    </source>
</evidence>
<comment type="caution">
    <text evidence="2">The sequence shown here is derived from an EMBL/GenBank/DDBJ whole genome shotgun (WGS) entry which is preliminary data.</text>
</comment>